<evidence type="ECO:0000313" key="3">
    <source>
        <dbReference type="Proteomes" id="UP001066276"/>
    </source>
</evidence>
<accession>A0AAV7R116</accession>
<evidence type="ECO:0000256" key="1">
    <source>
        <dbReference type="SAM" id="MobiDB-lite"/>
    </source>
</evidence>
<sequence>MPYLCEGRRFMSPEGEFRHSLSDRSACESIGKIPAMKGKRQSARALSARPEIEMGLRDEVAQSRSPR</sequence>
<dbReference type="AlphaFoldDB" id="A0AAV7R116"/>
<protein>
    <submittedName>
        <fullName evidence="2">Uncharacterized protein</fullName>
    </submittedName>
</protein>
<feature type="region of interest" description="Disordered" evidence="1">
    <location>
        <begin position="38"/>
        <end position="67"/>
    </location>
</feature>
<dbReference type="EMBL" id="JANPWB010000010">
    <property type="protein sequence ID" value="KAJ1145507.1"/>
    <property type="molecule type" value="Genomic_DNA"/>
</dbReference>
<keyword evidence="3" id="KW-1185">Reference proteome</keyword>
<comment type="caution">
    <text evidence="2">The sequence shown here is derived from an EMBL/GenBank/DDBJ whole genome shotgun (WGS) entry which is preliminary data.</text>
</comment>
<proteinExistence type="predicted"/>
<feature type="compositionally biased region" description="Basic and acidic residues" evidence="1">
    <location>
        <begin position="50"/>
        <end position="61"/>
    </location>
</feature>
<evidence type="ECO:0000313" key="2">
    <source>
        <dbReference type="EMBL" id="KAJ1145507.1"/>
    </source>
</evidence>
<gene>
    <name evidence="2" type="ORF">NDU88_011793</name>
</gene>
<organism evidence="2 3">
    <name type="scientific">Pleurodeles waltl</name>
    <name type="common">Iberian ribbed newt</name>
    <dbReference type="NCBI Taxonomy" id="8319"/>
    <lineage>
        <taxon>Eukaryota</taxon>
        <taxon>Metazoa</taxon>
        <taxon>Chordata</taxon>
        <taxon>Craniata</taxon>
        <taxon>Vertebrata</taxon>
        <taxon>Euteleostomi</taxon>
        <taxon>Amphibia</taxon>
        <taxon>Batrachia</taxon>
        <taxon>Caudata</taxon>
        <taxon>Salamandroidea</taxon>
        <taxon>Salamandridae</taxon>
        <taxon>Pleurodelinae</taxon>
        <taxon>Pleurodeles</taxon>
    </lineage>
</organism>
<dbReference type="Proteomes" id="UP001066276">
    <property type="component" value="Chromosome 6"/>
</dbReference>
<reference evidence="2" key="1">
    <citation type="journal article" date="2022" name="bioRxiv">
        <title>Sequencing and chromosome-scale assembly of the giantPleurodeles waltlgenome.</title>
        <authorList>
            <person name="Brown T."/>
            <person name="Elewa A."/>
            <person name="Iarovenko S."/>
            <person name="Subramanian E."/>
            <person name="Araus A.J."/>
            <person name="Petzold A."/>
            <person name="Susuki M."/>
            <person name="Suzuki K.-i.T."/>
            <person name="Hayashi T."/>
            <person name="Toyoda A."/>
            <person name="Oliveira C."/>
            <person name="Osipova E."/>
            <person name="Leigh N.D."/>
            <person name="Simon A."/>
            <person name="Yun M.H."/>
        </authorList>
    </citation>
    <scope>NUCLEOTIDE SEQUENCE</scope>
    <source>
        <strain evidence="2">20211129_DDA</strain>
        <tissue evidence="2">Liver</tissue>
    </source>
</reference>
<name>A0AAV7R116_PLEWA</name>